<evidence type="ECO:0000313" key="2">
    <source>
        <dbReference type="EMBL" id="VFK60571.1"/>
    </source>
</evidence>
<dbReference type="EMBL" id="CAADFX010000130">
    <property type="protein sequence ID" value="VFK60571.1"/>
    <property type="molecule type" value="Genomic_DNA"/>
</dbReference>
<dbReference type="Gene3D" id="1.10.10.2910">
    <property type="match status" value="1"/>
</dbReference>
<dbReference type="PANTHER" id="PTHR43236">
    <property type="entry name" value="ANTITOXIN HIGA1"/>
    <property type="match status" value="1"/>
</dbReference>
<organism evidence="2">
    <name type="scientific">Candidatus Kentrum sp. TUN</name>
    <dbReference type="NCBI Taxonomy" id="2126343"/>
    <lineage>
        <taxon>Bacteria</taxon>
        <taxon>Pseudomonadati</taxon>
        <taxon>Pseudomonadota</taxon>
        <taxon>Gammaproteobacteria</taxon>
        <taxon>Candidatus Kentrum</taxon>
    </lineage>
</organism>
<reference evidence="2" key="1">
    <citation type="submission" date="2019-02" db="EMBL/GenBank/DDBJ databases">
        <authorList>
            <person name="Gruber-Vodicka R. H."/>
            <person name="Seah K. B. B."/>
        </authorList>
    </citation>
    <scope>NUCLEOTIDE SEQUENCE</scope>
    <source>
        <strain evidence="2">BECK_BY1</strain>
    </source>
</reference>
<dbReference type="PANTHER" id="PTHR43236:SF2">
    <property type="entry name" value="BLL0069 PROTEIN"/>
    <property type="match status" value="1"/>
</dbReference>
<dbReference type="Pfam" id="PF06114">
    <property type="entry name" value="Peptidase_M78"/>
    <property type="match status" value="1"/>
</dbReference>
<gene>
    <name evidence="2" type="ORF">BECKTUN1418D_GA0071000_11301</name>
</gene>
<accession>A0A451A3H6</accession>
<name>A0A451A3H6_9GAMM</name>
<dbReference type="InterPro" id="IPR052345">
    <property type="entry name" value="Rad_response_metalloprotease"/>
</dbReference>
<evidence type="ECO:0000259" key="1">
    <source>
        <dbReference type="Pfam" id="PF06114"/>
    </source>
</evidence>
<feature type="domain" description="IrrE N-terminal-like" evidence="1">
    <location>
        <begin position="34"/>
        <end position="178"/>
    </location>
</feature>
<protein>
    <recommendedName>
        <fullName evidence="1">IrrE N-terminal-like domain-containing protein</fullName>
    </recommendedName>
</protein>
<sequence length="185" mass="21202">MTDKSISFKSAKGLLDHFDLGNETPIDVDDVASKLGIDVEDHQFEHSDDIVGEIAFNDDSPVIRINPNQNKYNSRRRFTIAHEIGHYCLHSSESKKEFKDSKNMMSRTKSYWDVTESEANDFAASLLMPMQLVYDEGRKIVNAYKEVTGAKKIPQSIFIGTMADKFLVSKKAMKYRLKNMRIIRD</sequence>
<proteinExistence type="predicted"/>
<dbReference type="InterPro" id="IPR010359">
    <property type="entry name" value="IrrE_HExxH"/>
</dbReference>
<dbReference type="AlphaFoldDB" id="A0A451A3H6"/>